<comment type="subcellular location">
    <subcellularLocation>
        <location evidence="1">Secreted</location>
    </subcellularLocation>
</comment>
<protein>
    <submittedName>
        <fullName evidence="6">T9SS type A sorting domain-containing protein</fullName>
    </submittedName>
</protein>
<dbReference type="InterPro" id="IPR033764">
    <property type="entry name" value="Sdr_B"/>
</dbReference>
<evidence type="ECO:0000313" key="7">
    <source>
        <dbReference type="Proteomes" id="UP000426027"/>
    </source>
</evidence>
<feature type="domain" description="SD-repeat containing protein B" evidence="5">
    <location>
        <begin position="517"/>
        <end position="628"/>
    </location>
</feature>
<dbReference type="EMBL" id="CP046566">
    <property type="protein sequence ID" value="QGW29337.1"/>
    <property type="molecule type" value="Genomic_DNA"/>
</dbReference>
<proteinExistence type="predicted"/>
<reference evidence="6 7" key="1">
    <citation type="submission" date="2019-11" db="EMBL/GenBank/DDBJ databases">
        <authorList>
            <person name="Im W.T."/>
        </authorList>
    </citation>
    <scope>NUCLEOTIDE SEQUENCE [LARGE SCALE GENOMIC DNA]</scope>
    <source>
        <strain evidence="6 7">SB-02</strain>
    </source>
</reference>
<dbReference type="InterPro" id="IPR026444">
    <property type="entry name" value="Secre_tail"/>
</dbReference>
<sequence length="1686" mass="179978">MIKWVYWILIILGCTTPLMSGAQLIGGDVNKPVNQVYYIGNSNVGNYLPTFTVTNPTTCTGTGSVRIVWNGGTTAASVRRIDRHGGLQFNGTIVTGGGSNLTSANSFAYTFTNLLPGTYTFSLSRDPYDDVLTTNNIGAGAADDYSISGTNSIGDQQRCAVIGVIILPSTGNLGNISATVQPATSCISSMGSVTLTGLTAGVTYEYATLVGGTYTSTGVIGASGNFVISNLYPGNYPIRVRVAGTTCYRELNMKVPSPIGVPCFTTDELIDFSPTGTSLIANGNFGTSSGVMPNIAGTPGITDYTLVTITSGQPQDSRYAIARSTDNADNGGAVAWNGRLRNLQYPTQGNHIFACLQKSKDHTGSTTQADGTTNGFMMVVNGHYRTDRAVFLSGLNLIQGRTYQFSFWAKNLQPFMPKNKNNATADGEPTYQPIVPRLGVVVNGIIYDYAELGYVVEPATYTASTYLTQMGWEQFKIRFTAPVNNSNSNVGIYNLQQGGFGNDFLLDDIELYEITYIGDKVWNDLNKDGRQDADEPGMANVTVTLNDASGNPIKTTVSDAFGNYKFNVPYNTSSYSVSFIAPPNYSFSSRVGTGATDATDSDPNPVTGKTDNFTLTPGSSQRDIDCGLIFNTPTQYASIGDFVWMDANVDGIQDAGESGVSGVVVSLFNSAGTLVGSTISDARGFYRFDRVDPGQYRIGVTTPPGTLITMMDASGDNANDNDVNTSGLFYGRTDLIAVAAGQTISNVDIGLYITDITRYSIGDRVWNDINNNGIQDAGEPGLPSVEVSLYRPGADNIAGTADDVFIAATITDGFGLYQFNDLDIVTYFVKLTVPAGYSVVAAHQGSSDYVDNDIDPVTLQSQLINFVVWDLNIYHIDAGLRMTNPPANWSTIGDVVWNDLDADGVQDATEPYMPAITVTLYNNSGAVVATTATDSLGYYRFVNVAPGTYTLGFSNLPDGYLFSLQDRGGNDNLDSDVDALTGLTDPFVLAGGVTNLSFDAAIRQGKNPGTGSVGNYVWIDLDLDSVQDDNETGVSGITVTLREAGANGTLGDADDLLYTTITNSLGEYSFTNLNSSHKYRVEFSNINTSWYTLAAKNAGEDDKIDSDGNPLIGSTSMTDDFGLAEGEQKIDIALGLQLTSNSNRIIGDRVWLDLNSNGVQDASETRGIPGITVDLLDVSGNLVTQSGKVLQTTTNRNGYYRFYGLNDGTYFPRFSNLPAGFVLSPLDQGGNDATDSDVSGVNGRVTAGLLITSALRTNYTADIGVMPVSSYVGDYVWNDLNGDGIQDANEPGLPGVTVTLYSATGTPLGSTVTNAAGKYYFFNVPAGTYSMGYSTYPTIMEFTRKEAAPAANGSDVDRSTGRTDLFTVLAGVNYLDIDAGLRASFIGRVGDYVWDDYDQDGIQDADEPGVAGITVQLINLNTGQVIGEAITKGNGFFQFFTVPIEVPLRAIFGNAVANFTVANQGDGTNDSKVDGSGVTISNFMLPYSSGIYNIDAGLIRPPGALPVKGLVLHASRHQSDVSLTWKTTWEANTHECLIERSTNGQQFTVVGSIPAAGNSNHGQQYAFVDRTAPAGTLYYRVKVMDIDKHTLTSNVAVLRTTQAKEVVVYPNPVRQLFYVTLPDKGSYQVRLMNAAGQTVHSLELEGSLGGATHAITRKQWPAGVYRLVITDTSGKTGVAVFNVMFD</sequence>
<feature type="domain" description="SD-repeat containing protein B" evidence="5">
    <location>
        <begin position="891"/>
        <end position="1001"/>
    </location>
</feature>
<dbReference type="InterPro" id="IPR013783">
    <property type="entry name" value="Ig-like_fold"/>
</dbReference>
<dbReference type="PANTHER" id="PTHR23303">
    <property type="entry name" value="CARBOXYPEPTIDASE REGULATORY REGION-CONTAINING"/>
    <property type="match status" value="1"/>
</dbReference>
<evidence type="ECO:0000256" key="1">
    <source>
        <dbReference type="ARBA" id="ARBA00004613"/>
    </source>
</evidence>
<keyword evidence="7" id="KW-1185">Reference proteome</keyword>
<dbReference type="GO" id="GO:0005576">
    <property type="term" value="C:extracellular region"/>
    <property type="evidence" value="ECO:0007669"/>
    <property type="project" value="UniProtKB-SubCell"/>
</dbReference>
<feature type="domain" description="SD-repeat containing protein B" evidence="5">
    <location>
        <begin position="760"/>
        <end position="879"/>
    </location>
</feature>
<dbReference type="Gene3D" id="2.60.40.10">
    <property type="entry name" value="Immunoglobulins"/>
    <property type="match status" value="9"/>
</dbReference>
<dbReference type="PANTHER" id="PTHR23303:SF15">
    <property type="entry name" value="COLOSSIN-A"/>
    <property type="match status" value="1"/>
</dbReference>
<dbReference type="NCBIfam" id="TIGR04183">
    <property type="entry name" value="Por_Secre_tail"/>
    <property type="match status" value="1"/>
</dbReference>
<evidence type="ECO:0000313" key="6">
    <source>
        <dbReference type="EMBL" id="QGW29337.1"/>
    </source>
</evidence>
<dbReference type="KEGG" id="fls:GLV81_15520"/>
<feature type="region of interest" description="Disordered" evidence="4">
    <location>
        <begin position="592"/>
        <end position="618"/>
    </location>
</feature>
<feature type="domain" description="SD-repeat containing protein B" evidence="5">
    <location>
        <begin position="1146"/>
        <end position="1264"/>
    </location>
</feature>
<evidence type="ECO:0000259" key="5">
    <source>
        <dbReference type="Pfam" id="PF17210"/>
    </source>
</evidence>
<evidence type="ECO:0000256" key="4">
    <source>
        <dbReference type="SAM" id="MobiDB-lite"/>
    </source>
</evidence>
<evidence type="ECO:0000256" key="2">
    <source>
        <dbReference type="ARBA" id="ARBA00022525"/>
    </source>
</evidence>
<evidence type="ECO:0000256" key="3">
    <source>
        <dbReference type="ARBA" id="ARBA00022729"/>
    </source>
</evidence>
<dbReference type="RefSeq" id="WP_157479689.1">
    <property type="nucleotide sequence ID" value="NZ_CP046566.1"/>
</dbReference>
<feature type="domain" description="SD-repeat containing protein B" evidence="5">
    <location>
        <begin position="1012"/>
        <end position="1135"/>
    </location>
</feature>
<accession>A0A6I6G9M0</accession>
<dbReference type="Gene3D" id="2.60.120.260">
    <property type="entry name" value="Galactose-binding domain-like"/>
    <property type="match status" value="1"/>
</dbReference>
<dbReference type="SUPFAM" id="SSF117074">
    <property type="entry name" value="Hypothetical protein PA1324"/>
    <property type="match status" value="8"/>
</dbReference>
<dbReference type="Pfam" id="PF17210">
    <property type="entry name" value="SdrD_B"/>
    <property type="match status" value="8"/>
</dbReference>
<name>A0A6I6G9M0_9BACT</name>
<feature type="domain" description="SD-repeat containing protein B" evidence="5">
    <location>
        <begin position="1272"/>
        <end position="1381"/>
    </location>
</feature>
<organism evidence="6 7">
    <name type="scientific">Phnomibacter ginsenosidimutans</name>
    <dbReference type="NCBI Taxonomy" id="2676868"/>
    <lineage>
        <taxon>Bacteria</taxon>
        <taxon>Pseudomonadati</taxon>
        <taxon>Bacteroidota</taxon>
        <taxon>Chitinophagia</taxon>
        <taxon>Chitinophagales</taxon>
        <taxon>Chitinophagaceae</taxon>
        <taxon>Phnomibacter</taxon>
    </lineage>
</organism>
<feature type="domain" description="SD-repeat containing protein B" evidence="5">
    <location>
        <begin position="637"/>
        <end position="751"/>
    </location>
</feature>
<dbReference type="Proteomes" id="UP000426027">
    <property type="component" value="Chromosome"/>
</dbReference>
<keyword evidence="2" id="KW-0964">Secreted</keyword>
<gene>
    <name evidence="6" type="ORF">GLV81_15520</name>
</gene>
<feature type="domain" description="SD-repeat containing protein B" evidence="5">
    <location>
        <begin position="1388"/>
        <end position="1498"/>
    </location>
</feature>
<keyword evidence="3" id="KW-0732">Signal</keyword>
<dbReference type="InterPro" id="IPR051417">
    <property type="entry name" value="SDr/BOS_complex"/>
</dbReference>